<organism evidence="2 3">
    <name type="scientific">Nitratireductor aquibiodomus RA22</name>
    <dbReference type="NCBI Taxonomy" id="1189611"/>
    <lineage>
        <taxon>Bacteria</taxon>
        <taxon>Pseudomonadati</taxon>
        <taxon>Pseudomonadota</taxon>
        <taxon>Alphaproteobacteria</taxon>
        <taxon>Hyphomicrobiales</taxon>
        <taxon>Phyllobacteriaceae</taxon>
        <taxon>Nitratireductor</taxon>
    </lineage>
</organism>
<accession>I5C668</accession>
<feature type="compositionally biased region" description="Basic and acidic residues" evidence="1">
    <location>
        <begin position="67"/>
        <end position="89"/>
    </location>
</feature>
<dbReference type="Proteomes" id="UP000004622">
    <property type="component" value="Unassembled WGS sequence"/>
</dbReference>
<feature type="compositionally biased region" description="Basic and acidic residues" evidence="1">
    <location>
        <begin position="126"/>
        <end position="137"/>
    </location>
</feature>
<reference evidence="2 3" key="1">
    <citation type="journal article" date="2012" name="J. Bacteriol.">
        <title>Genome Sequence of Nitratireductor aquibiodomus Strain RA22.</title>
        <authorList>
            <person name="Singh A."/>
            <person name="Jangir P.K."/>
            <person name="Kumari C."/>
            <person name="Sharma R."/>
        </authorList>
    </citation>
    <scope>NUCLEOTIDE SEQUENCE [LARGE SCALE GENOMIC DNA]</scope>
    <source>
        <strain evidence="2 3">RA22</strain>
    </source>
</reference>
<name>I5C668_9HYPH</name>
<evidence type="ECO:0000313" key="3">
    <source>
        <dbReference type="Proteomes" id="UP000004622"/>
    </source>
</evidence>
<gene>
    <name evidence="2" type="ORF">A33O_02498</name>
</gene>
<proteinExistence type="predicted"/>
<evidence type="ECO:0000256" key="1">
    <source>
        <dbReference type="SAM" id="MobiDB-lite"/>
    </source>
</evidence>
<dbReference type="AlphaFoldDB" id="I5C668"/>
<dbReference type="EMBL" id="AJXZ01000005">
    <property type="protein sequence ID" value="EIM77320.1"/>
    <property type="molecule type" value="Genomic_DNA"/>
</dbReference>
<comment type="caution">
    <text evidence="2">The sequence shown here is derived from an EMBL/GenBank/DDBJ whole genome shotgun (WGS) entry which is preliminary data.</text>
</comment>
<evidence type="ECO:0000313" key="2">
    <source>
        <dbReference type="EMBL" id="EIM77320.1"/>
    </source>
</evidence>
<feature type="compositionally biased region" description="Low complexity" evidence="1">
    <location>
        <begin position="103"/>
        <end position="118"/>
    </location>
</feature>
<protein>
    <submittedName>
        <fullName evidence="2">Kinesin-like protein</fullName>
    </submittedName>
</protein>
<sequence>MRLRLRVAEVWRYARTVAKKNQPKRDFAKELEDALDLELADGLENGDLDIAASMEDLEAQISAAAEELARENRDQNGDGKVTVSEKKDISPSAKETAGNAPGAKTAAPASSVAAPDKAGATASKPVKTEDAPVDRKNLTPVDPAPENNASQPFAPANDDRLVISARSCANSTAAHPTRPIGSSQFSPPCGSAAAFFSVRCFTAPSSGRFARPVPFWRRRTRLHCSSALSFR</sequence>
<feature type="region of interest" description="Disordered" evidence="1">
    <location>
        <begin position="64"/>
        <end position="156"/>
    </location>
</feature>